<keyword evidence="1" id="KW-0812">Transmembrane</keyword>
<keyword evidence="1" id="KW-0472">Membrane</keyword>
<reference evidence="2" key="2">
    <citation type="submission" date="2015-03" db="EMBL/GenBank/DDBJ databases">
        <authorList>
            <person name="Chow C.-E.T."/>
            <person name="Winget D.M."/>
            <person name="White R.A.III."/>
            <person name="Hallam S.J."/>
            <person name="Suttle C.A."/>
        </authorList>
    </citation>
    <scope>NUCLEOTIDE SEQUENCE</scope>
    <source>
        <strain evidence="2">Oxic1_3</strain>
    </source>
</reference>
<evidence type="ECO:0000313" key="2">
    <source>
        <dbReference type="EMBL" id="AKH47763.1"/>
    </source>
</evidence>
<organism evidence="2">
    <name type="scientific">uncultured marine virus</name>
    <dbReference type="NCBI Taxonomy" id="186617"/>
    <lineage>
        <taxon>Viruses</taxon>
        <taxon>environmental samples</taxon>
    </lineage>
</organism>
<reference evidence="2" key="1">
    <citation type="journal article" date="2015" name="Front. Microbiol.">
        <title>Combining genomic sequencing methods to explore viral diversity and reveal potential virus-host interactions.</title>
        <authorList>
            <person name="Chow C.E."/>
            <person name="Winget D.M."/>
            <person name="White R.A.III."/>
            <person name="Hallam S.J."/>
            <person name="Suttle C.A."/>
        </authorList>
    </citation>
    <scope>NUCLEOTIDE SEQUENCE</scope>
    <source>
        <strain evidence="2">Oxic1_3</strain>
    </source>
</reference>
<proteinExistence type="predicted"/>
<evidence type="ECO:0000256" key="1">
    <source>
        <dbReference type="SAM" id="Phobius"/>
    </source>
</evidence>
<accession>A0A0F7L881</accession>
<feature type="transmembrane region" description="Helical" evidence="1">
    <location>
        <begin position="18"/>
        <end position="43"/>
    </location>
</feature>
<keyword evidence="1" id="KW-1133">Transmembrane helix</keyword>
<dbReference type="EMBL" id="KR029598">
    <property type="protein sequence ID" value="AKH47763.1"/>
    <property type="molecule type" value="Genomic_DNA"/>
</dbReference>
<protein>
    <submittedName>
        <fullName evidence="2">Uncharacterized protein</fullName>
    </submittedName>
</protein>
<name>A0A0F7L881_9VIRU</name>
<sequence>MHLLNKWNTICCHFSNSILICCIAFSIFNNFCFSLIFCLLYVVTCTCINSTITHCCRFISQTIKSITSVFK</sequence>